<dbReference type="Proteomes" id="UP000185612">
    <property type="component" value="Unassembled WGS sequence"/>
</dbReference>
<feature type="region of interest" description="Disordered" evidence="1">
    <location>
        <begin position="87"/>
        <end position="108"/>
    </location>
</feature>
<feature type="domain" description="YlxR" evidence="2">
    <location>
        <begin position="10"/>
        <end position="85"/>
    </location>
</feature>
<evidence type="ECO:0000313" key="3">
    <source>
        <dbReference type="EMBL" id="OKL51588.1"/>
    </source>
</evidence>
<sequence>MEKTKHVPLRTCVGCRTKHPRSHLVRLVFDASTRRAAVDERGGAPGRGAWIHPQCLALAVKKRALAWAFRTSQAVDVTEVANTLRKVRDGEGGASQTRGKAEKAMGTR</sequence>
<dbReference type="InterPro" id="IPR007393">
    <property type="entry name" value="YlxR_dom"/>
</dbReference>
<keyword evidence="4" id="KW-1185">Reference proteome</keyword>
<comment type="caution">
    <text evidence="3">The sequence shown here is derived from an EMBL/GenBank/DDBJ whole genome shotgun (WGS) entry which is preliminary data.</text>
</comment>
<dbReference type="PANTHER" id="PTHR34215">
    <property type="entry name" value="BLL0784 PROTEIN"/>
    <property type="match status" value="1"/>
</dbReference>
<dbReference type="AlphaFoldDB" id="A0A1Q5PVJ6"/>
<dbReference type="SUPFAM" id="SSF64376">
    <property type="entry name" value="YlxR-like"/>
    <property type="match status" value="1"/>
</dbReference>
<evidence type="ECO:0000256" key="1">
    <source>
        <dbReference type="SAM" id="MobiDB-lite"/>
    </source>
</evidence>
<accession>A0A1Q5PVJ6</accession>
<dbReference type="Pfam" id="PF04296">
    <property type="entry name" value="YlxR"/>
    <property type="match status" value="1"/>
</dbReference>
<dbReference type="InterPro" id="IPR037465">
    <property type="entry name" value="YlxR"/>
</dbReference>
<dbReference type="OrthoDB" id="5244965at2"/>
<feature type="compositionally biased region" description="Basic and acidic residues" evidence="1">
    <location>
        <begin position="99"/>
        <end position="108"/>
    </location>
</feature>
<protein>
    <recommendedName>
        <fullName evidence="2">YlxR domain-containing protein</fullName>
    </recommendedName>
</protein>
<reference evidence="4" key="1">
    <citation type="submission" date="2016-12" db="EMBL/GenBank/DDBJ databases">
        <authorList>
            <person name="Meng X."/>
        </authorList>
    </citation>
    <scope>NUCLEOTIDE SEQUENCE [LARGE SCALE GENOMIC DNA]</scope>
    <source>
        <strain evidence="4">DSM 20732</strain>
    </source>
</reference>
<evidence type="ECO:0000313" key="4">
    <source>
        <dbReference type="Proteomes" id="UP000185612"/>
    </source>
</evidence>
<dbReference type="Gene3D" id="3.30.1230.10">
    <property type="entry name" value="YlxR-like"/>
    <property type="match status" value="1"/>
</dbReference>
<dbReference type="InParanoid" id="A0A1Q5PVJ6"/>
<proteinExistence type="predicted"/>
<dbReference type="InterPro" id="IPR035931">
    <property type="entry name" value="YlxR-like_sf"/>
</dbReference>
<dbReference type="STRING" id="52770.BSZ40_07015"/>
<organism evidence="3 4">
    <name type="scientific">Buchananella hordeovulneris</name>
    <dbReference type="NCBI Taxonomy" id="52770"/>
    <lineage>
        <taxon>Bacteria</taxon>
        <taxon>Bacillati</taxon>
        <taxon>Actinomycetota</taxon>
        <taxon>Actinomycetes</taxon>
        <taxon>Actinomycetales</taxon>
        <taxon>Actinomycetaceae</taxon>
        <taxon>Buchananella</taxon>
    </lineage>
</organism>
<evidence type="ECO:0000259" key="2">
    <source>
        <dbReference type="Pfam" id="PF04296"/>
    </source>
</evidence>
<dbReference type="EMBL" id="MQVS01000006">
    <property type="protein sequence ID" value="OKL51588.1"/>
    <property type="molecule type" value="Genomic_DNA"/>
</dbReference>
<gene>
    <name evidence="3" type="ORF">BSZ40_07015</name>
</gene>
<dbReference type="PANTHER" id="PTHR34215:SF1">
    <property type="entry name" value="YLXR DOMAIN-CONTAINING PROTEIN"/>
    <property type="match status" value="1"/>
</dbReference>
<name>A0A1Q5PVJ6_9ACTO</name>